<proteinExistence type="inferred from homology"/>
<dbReference type="GO" id="GO:0009103">
    <property type="term" value="P:lipopolysaccharide biosynthetic process"/>
    <property type="evidence" value="ECO:0007669"/>
    <property type="project" value="UniProtKB-UniRule"/>
</dbReference>
<dbReference type="PANTHER" id="PTHR30606">
    <property type="entry name" value="LIPID A BIOSYNTHESIS LAUROYL ACYLTRANSFERASE"/>
    <property type="match status" value="1"/>
</dbReference>
<keyword evidence="8 9" id="KW-0012">Acyltransferase</keyword>
<dbReference type="GO" id="GO:0036104">
    <property type="term" value="P:Kdo2-lipid A biosynthetic process"/>
    <property type="evidence" value="ECO:0007669"/>
    <property type="project" value="UniProtKB-UniRule"/>
</dbReference>
<keyword evidence="1 9" id="KW-1003">Cell membrane</keyword>
<dbReference type="EMBL" id="JWLZ01000074">
    <property type="protein sequence ID" value="KHT64519.1"/>
    <property type="molecule type" value="Genomic_DNA"/>
</dbReference>
<comment type="subcellular location">
    <subcellularLocation>
        <location evidence="9">Cell inner membrane</location>
        <topology evidence="9">Single-pass membrane protein</topology>
    </subcellularLocation>
</comment>
<dbReference type="RefSeq" id="WP_039459598.1">
    <property type="nucleotide sequence ID" value="NZ_JWLZ01000074.1"/>
</dbReference>
<dbReference type="GO" id="GO:0009245">
    <property type="term" value="P:lipid A biosynthetic process"/>
    <property type="evidence" value="ECO:0007669"/>
    <property type="project" value="InterPro"/>
</dbReference>
<evidence type="ECO:0000256" key="3">
    <source>
        <dbReference type="ARBA" id="ARBA00022679"/>
    </source>
</evidence>
<dbReference type="HAMAP" id="MF_01942">
    <property type="entry name" value="Lipid_A_LpxL_LpxP"/>
    <property type="match status" value="1"/>
</dbReference>
<evidence type="ECO:0000313" key="11">
    <source>
        <dbReference type="Proteomes" id="UP000031278"/>
    </source>
</evidence>
<evidence type="ECO:0000313" key="10">
    <source>
        <dbReference type="EMBL" id="KHT64519.1"/>
    </source>
</evidence>
<dbReference type="GO" id="GO:0008913">
    <property type="term" value="F:Kdo2-lipid IVA acyltransferase activity"/>
    <property type="evidence" value="ECO:0007669"/>
    <property type="project" value="UniProtKB-EC"/>
</dbReference>
<accession>A0A0B9G7A6</accession>
<keyword evidence="3 9" id="KW-0808">Transferase</keyword>
<comment type="caution">
    <text evidence="10">The sequence shown here is derived from an EMBL/GenBank/DDBJ whole genome shotgun (WGS) entry which is preliminary data.</text>
</comment>
<dbReference type="PIRSF" id="PIRSF026649">
    <property type="entry name" value="MsbB"/>
    <property type="match status" value="1"/>
</dbReference>
<comment type="pathway">
    <text evidence="9">Glycolipid biosynthesis; KDO(2)-lipid A biosynthesis; KDO(2)-lipid A from CMP-3-deoxy-D-manno-octulosonate and lipid IV(A): step 3/4.</text>
</comment>
<organism evidence="10 11">
    <name type="scientific">Photobacterium gaetbulicola</name>
    <dbReference type="NCBI Taxonomy" id="1295392"/>
    <lineage>
        <taxon>Bacteria</taxon>
        <taxon>Pseudomonadati</taxon>
        <taxon>Pseudomonadota</taxon>
        <taxon>Gammaproteobacteria</taxon>
        <taxon>Vibrionales</taxon>
        <taxon>Vibrionaceae</taxon>
        <taxon>Photobacterium</taxon>
    </lineage>
</organism>
<feature type="short sequence motif" description="HXXXXD motif" evidence="9">
    <location>
        <begin position="134"/>
        <end position="139"/>
    </location>
</feature>
<evidence type="ECO:0000256" key="8">
    <source>
        <dbReference type="ARBA" id="ARBA00023315"/>
    </source>
</evidence>
<dbReference type="UniPathway" id="UPA00360">
    <property type="reaction ID" value="UER00485"/>
</dbReference>
<dbReference type="Proteomes" id="UP000031278">
    <property type="component" value="Unassembled WGS sequence"/>
</dbReference>
<keyword evidence="2 9" id="KW-0997">Cell inner membrane</keyword>
<dbReference type="AlphaFoldDB" id="A0A0B9G7A6"/>
<dbReference type="CDD" id="cd07984">
    <property type="entry name" value="LPLAT_LABLAT-like"/>
    <property type="match status" value="1"/>
</dbReference>
<sequence>MSKFAAPRFTLKLLGPRYWPTILLILVMYVLSWLPYVVQRRLGQGIGRLALGAMKKRRFTIERNLELCFPDMPGEEREKLVRANIDNTGLALFETGMAWFWSDSRVKRHVRIEGMEYIEQLEREGKGALFIAVHSLNLELAARAFGIHKSGMGVYRPNNNPCFDFVQYRGRARSNRTLIDRKDVKGMLKALSTGERVWYAPDHDYGRRRSTFAPLFAVEQACTTTGTSLLVDNSGCEVMTFRMVRETDSGDYVITLAPLHEAFPRNAPDQAAVIINKAVENAILAAPCQYMWLHRRFKTRPEGEPCLYRKAEDLRYSPVA</sequence>
<evidence type="ECO:0000256" key="4">
    <source>
        <dbReference type="ARBA" id="ARBA00022692"/>
    </source>
</evidence>
<comment type="catalytic activity">
    <reaction evidence="9">
        <text>an alpha-Kdo-(2-&gt;4)-alpha-Kdo-(2-&gt;6)-lipid IVA + a fatty acyl-[ACP] = an alpha-Kdo-(2-&gt;4)-alpha-Kdo-(2-&gt;6)-(acyl)-lipid IVA + holo-[ACP]</text>
        <dbReference type="Rhea" id="RHEA:69396"/>
        <dbReference type="Rhea" id="RHEA-COMP:9685"/>
        <dbReference type="Rhea" id="RHEA-COMP:14125"/>
        <dbReference type="ChEBI" id="CHEBI:64479"/>
        <dbReference type="ChEBI" id="CHEBI:138651"/>
        <dbReference type="ChEBI" id="CHEBI:176429"/>
        <dbReference type="ChEBI" id="CHEBI:176430"/>
        <dbReference type="EC" id="2.3.1.241"/>
    </reaction>
</comment>
<keyword evidence="5 9" id="KW-0448">Lipopolysaccharide biosynthesis</keyword>
<keyword evidence="7 9" id="KW-0472">Membrane</keyword>
<evidence type="ECO:0000256" key="7">
    <source>
        <dbReference type="ARBA" id="ARBA00023136"/>
    </source>
</evidence>
<keyword evidence="4 9" id="KW-0812">Transmembrane</keyword>
<feature type="transmembrane region" description="Helical" evidence="9">
    <location>
        <begin position="18"/>
        <end position="38"/>
    </location>
</feature>
<dbReference type="NCBIfam" id="TIGR02207">
    <property type="entry name" value="lipid_A_htrB"/>
    <property type="match status" value="1"/>
</dbReference>
<keyword evidence="6 9" id="KW-1133">Transmembrane helix</keyword>
<reference evidence="10 11" key="1">
    <citation type="submission" date="2014-12" db="EMBL/GenBank/DDBJ databases">
        <title>Genome sequencing of Photobacterium gaetbulicola AD005a.</title>
        <authorList>
            <person name="Adrian T.G.S."/>
            <person name="Chan K.G."/>
        </authorList>
    </citation>
    <scope>NUCLEOTIDE SEQUENCE [LARGE SCALE GENOMIC DNA]</scope>
    <source>
        <strain evidence="10 11">AD005a</strain>
    </source>
</reference>
<name>A0A0B9G7A6_9GAMM</name>
<evidence type="ECO:0000256" key="9">
    <source>
        <dbReference type="HAMAP-Rule" id="MF_01942"/>
    </source>
</evidence>
<comment type="pathway">
    <text evidence="9">Bacterial outer membrane biogenesis; lipopolysaccharide biosynthesis.</text>
</comment>
<evidence type="ECO:0000256" key="1">
    <source>
        <dbReference type="ARBA" id="ARBA00022475"/>
    </source>
</evidence>
<dbReference type="GO" id="GO:0005886">
    <property type="term" value="C:plasma membrane"/>
    <property type="evidence" value="ECO:0007669"/>
    <property type="project" value="UniProtKB-SubCell"/>
</dbReference>
<comment type="function">
    <text evidence="9">Catalyzes the transfer of an acyl chain from an acyl-[acyl-carrier-protein] (ACP) to a Kdo(2)-lipid IV(A) to form a Kdo(2)-(acyl)-lipid IV(A).</text>
</comment>
<dbReference type="NCBIfam" id="NF005340">
    <property type="entry name" value="PRK06860.1"/>
    <property type="match status" value="1"/>
</dbReference>
<evidence type="ECO:0000256" key="6">
    <source>
        <dbReference type="ARBA" id="ARBA00022989"/>
    </source>
</evidence>
<dbReference type="InterPro" id="IPR011920">
    <property type="entry name" value="Lipid_A_LpxL_LpxP"/>
</dbReference>
<dbReference type="InterPro" id="IPR004960">
    <property type="entry name" value="LipA_acyltrans"/>
</dbReference>
<comment type="similarity">
    <text evidence="9">Belongs to the LpxL/LpxM/LpxP family.</text>
</comment>
<evidence type="ECO:0000256" key="5">
    <source>
        <dbReference type="ARBA" id="ARBA00022985"/>
    </source>
</evidence>
<dbReference type="Pfam" id="PF03279">
    <property type="entry name" value="Lip_A_acyltrans"/>
    <property type="match status" value="1"/>
</dbReference>
<protein>
    <recommendedName>
        <fullName evidence="9">Lipid A biosynthesis acyltransferase</fullName>
        <ecNumber evidence="9">2.3.1.241</ecNumber>
    </recommendedName>
    <alternativeName>
        <fullName evidence="9">Kdo(2)-lipid IV(A) acyltransferase</fullName>
    </alternativeName>
</protein>
<dbReference type="EC" id="2.3.1.241" evidence="9"/>
<dbReference type="PANTHER" id="PTHR30606:SF9">
    <property type="entry name" value="LIPID A BIOSYNTHESIS LAUROYLTRANSFERASE"/>
    <property type="match status" value="1"/>
</dbReference>
<gene>
    <name evidence="9" type="primary">lpxL</name>
    <name evidence="10" type="ORF">RJ45_05915</name>
</gene>
<dbReference type="UniPathway" id="UPA00030"/>
<evidence type="ECO:0000256" key="2">
    <source>
        <dbReference type="ARBA" id="ARBA00022519"/>
    </source>
</evidence>